<gene>
    <name evidence="2" type="ORF">GCM10010082_04520</name>
</gene>
<evidence type="ECO:0000256" key="1">
    <source>
        <dbReference type="SAM" id="Coils"/>
    </source>
</evidence>
<evidence type="ECO:0008006" key="4">
    <source>
        <dbReference type="Google" id="ProtNLM"/>
    </source>
</evidence>
<proteinExistence type="predicted"/>
<organism evidence="2 3">
    <name type="scientific">Kushneria pakistanensis</name>
    <dbReference type="NCBI Taxonomy" id="1508770"/>
    <lineage>
        <taxon>Bacteria</taxon>
        <taxon>Pseudomonadati</taxon>
        <taxon>Pseudomonadota</taxon>
        <taxon>Gammaproteobacteria</taxon>
        <taxon>Oceanospirillales</taxon>
        <taxon>Halomonadaceae</taxon>
        <taxon>Kushneria</taxon>
    </lineage>
</organism>
<feature type="coiled-coil region" evidence="1">
    <location>
        <begin position="105"/>
        <end position="132"/>
    </location>
</feature>
<evidence type="ECO:0000313" key="2">
    <source>
        <dbReference type="EMBL" id="GHC16675.1"/>
    </source>
</evidence>
<name>A0ABQ3FBT6_9GAMM</name>
<dbReference type="RefSeq" id="WP_189514691.1">
    <property type="nucleotide sequence ID" value="NZ_BMZM01000001.1"/>
</dbReference>
<dbReference type="InterPro" id="IPR025048">
    <property type="entry name" value="DUF3987"/>
</dbReference>
<accession>A0ABQ3FBT6</accession>
<reference evidence="3" key="1">
    <citation type="journal article" date="2019" name="Int. J. Syst. Evol. Microbiol.">
        <title>The Global Catalogue of Microorganisms (GCM) 10K type strain sequencing project: providing services to taxonomists for standard genome sequencing and annotation.</title>
        <authorList>
            <consortium name="The Broad Institute Genomics Platform"/>
            <consortium name="The Broad Institute Genome Sequencing Center for Infectious Disease"/>
            <person name="Wu L."/>
            <person name="Ma J."/>
        </authorList>
    </citation>
    <scope>NUCLEOTIDE SEQUENCE [LARGE SCALE GENOMIC DNA]</scope>
    <source>
        <strain evidence="3">KCTC 42082</strain>
    </source>
</reference>
<evidence type="ECO:0000313" key="3">
    <source>
        <dbReference type="Proteomes" id="UP000604243"/>
    </source>
</evidence>
<keyword evidence="1" id="KW-0175">Coiled coil</keyword>
<dbReference type="Proteomes" id="UP000604243">
    <property type="component" value="Unassembled WGS sequence"/>
</dbReference>
<keyword evidence="3" id="KW-1185">Reference proteome</keyword>
<protein>
    <recommendedName>
        <fullName evidence="4">DUF3987 domain-containing protein</fullName>
    </recommendedName>
</protein>
<dbReference type="EMBL" id="BMZM01000001">
    <property type="protein sequence ID" value="GHC16675.1"/>
    <property type="molecule type" value="Genomic_DNA"/>
</dbReference>
<dbReference type="Pfam" id="PF13148">
    <property type="entry name" value="DUF3987"/>
    <property type="match status" value="1"/>
</dbReference>
<comment type="caution">
    <text evidence="2">The sequence shown here is derived from an EMBL/GenBank/DDBJ whole genome shotgun (WGS) entry which is preliminary data.</text>
</comment>
<sequence length="482" mass="54795">MNFNLRPVLPAPTNYFSAWRLENTLFWNACNDLAFQRQASADMVGLTMLGALAILAQGRYDVRLPYGAVRPLSLNVCIVNDSGEGKTAVENEIMAPLKLLQAKEYLEYQKRLEDYQRDLDQWQLEHDILRQKVRSVISKNGGLAQKEKQMLRDHNDSRPKQPRQFRLLYPNTTLEALFLGLSEAIPTAALASDEGDTYFQSTVSRARGHLNKMWGGDSTTITRATKPDIVLYNARVSTLLMIQPGILTSHLTSADRDSGWLARFIVCAPASVRGSRHYNLDEQKPGEDWHEAEKRLTSLARQNLLLVDSPDTTRKVLQFSPAAAQCWIQLANEVESEMAPGRRFQDCPDHASKLTDNIARVSALLHIFEEEEGDISEATLRMSVELCNYFSVHFQQVMMPPPQEVQDAQLLNTWFNELRAFNNRILRYNDVRQRAPSPLRDKKRLREAIEVLLAHNEIGLFTQGKTRMIDLVPHMGPPPMSI</sequence>